<feature type="domain" description="Peptidase S49" evidence="6">
    <location>
        <begin position="124"/>
        <end position="279"/>
    </location>
</feature>
<protein>
    <submittedName>
        <fullName evidence="7">Peptidase S49</fullName>
    </submittedName>
</protein>
<dbReference type="Gene3D" id="3.90.226.10">
    <property type="entry name" value="2-enoyl-CoA Hydratase, Chain A, domain 1"/>
    <property type="match status" value="3"/>
</dbReference>
<keyword evidence="8" id="KW-1185">Reference proteome</keyword>
<sequence length="591" mass="60789">MIMRFFGKALIALFATLGVLAVGLAGVGLLALSSLGRQAEPLPESMVLTLAIDGAFPETGGDDPSQALMAGLLGERPRPSLLAVSQALTQAATDPAVRGVLVHVGEAGLGMAQAQEVRDAVRAFRASGKPALVFAETLGEFGGGTVPYYVASAFDQVWLQPSGLVAATGFAVRQPFARALLDRLGLEAQFETRKSFKTAASALTDPALSEPGRVALSAVVEGWMGQVVQGVAADRSLAPAQVRALIDRAPLLAQEAKEAGLVDRLGYADEVETAITQAAGTTQRVPLARYAADLARRTPDKEARRVIYLSASGPVVLGDGRQGPFDDQEIDGRALAAAIDKAVQDPKAVGIVLRLNSPGGSYVGSDVVWRAIARARDRGMPIIASLGDMAASGGYFIAMGANRIVAQPGTLTGSIGVLAGKVTFGKASADLGVTWDGVSAGRNAGLFSPTEPFDEAGRARLGAVLDAIYADFTAKAARARSLSPVALEAAAQGRVWIGADARTQGLVDDLGGVAQALAAVRSAAGLDPTTPLDIVRGGTGEDLPWLLRAASHFEGAHAVAALMRGVATVVPLLEGVEGVRAPLALPPLLIE</sequence>
<dbReference type="GO" id="GO:0006465">
    <property type="term" value="P:signal peptide processing"/>
    <property type="evidence" value="ECO:0007669"/>
    <property type="project" value="InterPro"/>
</dbReference>
<dbReference type="eggNOG" id="COG0616">
    <property type="taxonomic scope" value="Bacteria"/>
</dbReference>
<evidence type="ECO:0000256" key="4">
    <source>
        <dbReference type="ARBA" id="ARBA00022825"/>
    </source>
</evidence>
<dbReference type="InterPro" id="IPR047272">
    <property type="entry name" value="S49_SppA_C"/>
</dbReference>
<feature type="domain" description="Peptidase S49" evidence="6">
    <location>
        <begin position="375"/>
        <end position="526"/>
    </location>
</feature>
<dbReference type="PIRSF" id="PIRSF001217">
    <property type="entry name" value="Protease_4_SppA"/>
    <property type="match status" value="1"/>
</dbReference>
<proteinExistence type="inferred from homology"/>
<dbReference type="Pfam" id="PF01343">
    <property type="entry name" value="Peptidase_S49"/>
    <property type="match status" value="2"/>
</dbReference>
<dbReference type="PATRIC" id="fig|1150469.3.peg.89"/>
<dbReference type="Proteomes" id="UP000033220">
    <property type="component" value="Chromosome DSM 122"/>
</dbReference>
<dbReference type="GO" id="GO:0008236">
    <property type="term" value="F:serine-type peptidase activity"/>
    <property type="evidence" value="ECO:0007669"/>
    <property type="project" value="UniProtKB-KW"/>
</dbReference>
<feature type="active site" description="Nucleophile" evidence="5">
    <location>
        <position position="392"/>
    </location>
</feature>
<reference evidence="7 8" key="1">
    <citation type="submission" date="2012-02" db="EMBL/GenBank/DDBJ databases">
        <title>Shotgun genome sequence of Phaeospirillum photometricum DSM 122.</title>
        <authorList>
            <person name="Duquesne K."/>
            <person name="Sturgis J."/>
        </authorList>
    </citation>
    <scope>NUCLEOTIDE SEQUENCE [LARGE SCALE GENOMIC DNA]</scope>
    <source>
        <strain evidence="8">DSM122</strain>
    </source>
</reference>
<keyword evidence="2" id="KW-0645">Protease</keyword>
<dbReference type="InterPro" id="IPR002142">
    <property type="entry name" value="Peptidase_S49"/>
</dbReference>
<dbReference type="PANTHER" id="PTHR33209:SF1">
    <property type="entry name" value="PEPTIDASE S49 DOMAIN-CONTAINING PROTEIN"/>
    <property type="match status" value="1"/>
</dbReference>
<dbReference type="CDD" id="cd07018">
    <property type="entry name" value="S49_SppA_67K_type"/>
    <property type="match status" value="1"/>
</dbReference>
<dbReference type="InterPro" id="IPR004634">
    <property type="entry name" value="Pept_S49_pIV"/>
</dbReference>
<dbReference type="SUPFAM" id="SSF52096">
    <property type="entry name" value="ClpP/crotonase"/>
    <property type="match status" value="2"/>
</dbReference>
<evidence type="ECO:0000313" key="7">
    <source>
        <dbReference type="EMBL" id="CCG06682.1"/>
    </source>
</evidence>
<evidence type="ECO:0000256" key="2">
    <source>
        <dbReference type="ARBA" id="ARBA00022670"/>
    </source>
</evidence>
<dbReference type="EMBL" id="HE663493">
    <property type="protein sequence ID" value="CCG06682.1"/>
    <property type="molecule type" value="Genomic_DNA"/>
</dbReference>
<accession>H6SIQ5</accession>
<dbReference type="InterPro" id="IPR029045">
    <property type="entry name" value="ClpP/crotonase-like_dom_sf"/>
</dbReference>
<dbReference type="CDD" id="cd07023">
    <property type="entry name" value="S49_Sppa_N_C"/>
    <property type="match status" value="1"/>
</dbReference>
<feature type="active site" description="Proton donor/acceptor" evidence="5">
    <location>
        <position position="197"/>
    </location>
</feature>
<dbReference type="AlphaFoldDB" id="H6SIQ5"/>
<evidence type="ECO:0000313" key="8">
    <source>
        <dbReference type="Proteomes" id="UP000033220"/>
    </source>
</evidence>
<gene>
    <name evidence="7" type="ORF">RSPPHO_00056</name>
</gene>
<evidence type="ECO:0000256" key="5">
    <source>
        <dbReference type="PIRSR" id="PIRSR001217-1"/>
    </source>
</evidence>
<evidence type="ECO:0000256" key="3">
    <source>
        <dbReference type="ARBA" id="ARBA00022801"/>
    </source>
</evidence>
<comment type="similarity">
    <text evidence="1">Belongs to the peptidase S49 family.</text>
</comment>
<organism evidence="7 8">
    <name type="scientific">Pararhodospirillum photometricum DSM 122</name>
    <dbReference type="NCBI Taxonomy" id="1150469"/>
    <lineage>
        <taxon>Bacteria</taxon>
        <taxon>Pseudomonadati</taxon>
        <taxon>Pseudomonadota</taxon>
        <taxon>Alphaproteobacteria</taxon>
        <taxon>Rhodospirillales</taxon>
        <taxon>Rhodospirillaceae</taxon>
        <taxon>Pararhodospirillum</taxon>
    </lineage>
</organism>
<keyword evidence="4" id="KW-0720">Serine protease</keyword>
<dbReference type="HOGENOM" id="CLU_008856_1_0_5"/>
<name>H6SIQ5_PARPM</name>
<dbReference type="GO" id="GO:0016020">
    <property type="term" value="C:membrane"/>
    <property type="evidence" value="ECO:0007669"/>
    <property type="project" value="InterPro"/>
</dbReference>
<evidence type="ECO:0000259" key="6">
    <source>
        <dbReference type="Pfam" id="PF01343"/>
    </source>
</evidence>
<dbReference type="RefSeq" id="WP_014413322.1">
    <property type="nucleotide sequence ID" value="NC_017059.1"/>
</dbReference>
<keyword evidence="3" id="KW-0378">Hydrolase</keyword>
<dbReference type="InterPro" id="IPR047217">
    <property type="entry name" value="S49_SppA_67K_type_N"/>
</dbReference>
<evidence type="ECO:0000256" key="1">
    <source>
        <dbReference type="ARBA" id="ARBA00008683"/>
    </source>
</evidence>
<dbReference type="STRING" id="1150469.RSPPHO_00056"/>
<dbReference type="KEGG" id="rpm:RSPPHO_00056"/>
<dbReference type="PANTHER" id="PTHR33209">
    <property type="entry name" value="PROTEASE 4"/>
    <property type="match status" value="1"/>
</dbReference>